<dbReference type="InterPro" id="IPR010998">
    <property type="entry name" value="Integrase_recombinase_N"/>
</dbReference>
<dbReference type="RefSeq" id="WP_139695116.1">
    <property type="nucleotide sequence ID" value="NZ_CP074074.1"/>
</dbReference>
<dbReference type="SUPFAM" id="SSF56349">
    <property type="entry name" value="DNA breaking-rejoining enzymes"/>
    <property type="match status" value="1"/>
</dbReference>
<keyword evidence="2" id="KW-0238">DNA-binding</keyword>
<keyword evidence="3" id="KW-0233">DNA recombination</keyword>
<reference evidence="6 7" key="1">
    <citation type="submission" date="2019-05" db="EMBL/GenBank/DDBJ databases">
        <title>Tamlana fucoidanivorans sp. nov., isolated from the surface of algae collected from Fujian province in China.</title>
        <authorList>
            <person name="Li J."/>
        </authorList>
    </citation>
    <scope>NUCLEOTIDE SEQUENCE [LARGE SCALE GENOMIC DNA]</scope>
    <source>
        <strain evidence="6 7">CW2-9</strain>
    </source>
</reference>
<dbReference type="Pfam" id="PF17293">
    <property type="entry name" value="Arm-DNA-bind_5"/>
    <property type="match status" value="1"/>
</dbReference>
<evidence type="ECO:0000259" key="5">
    <source>
        <dbReference type="PROSITE" id="PS51898"/>
    </source>
</evidence>
<keyword evidence="7" id="KW-1185">Reference proteome</keyword>
<dbReference type="GO" id="GO:0015074">
    <property type="term" value="P:DNA integration"/>
    <property type="evidence" value="ECO:0007669"/>
    <property type="project" value="InterPro"/>
</dbReference>
<evidence type="ECO:0000256" key="2">
    <source>
        <dbReference type="ARBA" id="ARBA00023125"/>
    </source>
</evidence>
<protein>
    <submittedName>
        <fullName evidence="6">Site-specific integrase</fullName>
    </submittedName>
</protein>
<dbReference type="PANTHER" id="PTHR30349">
    <property type="entry name" value="PHAGE INTEGRASE-RELATED"/>
    <property type="match status" value="1"/>
</dbReference>
<comment type="caution">
    <text evidence="6">The sequence shown here is derived from an EMBL/GenBank/DDBJ whole genome shotgun (WGS) entry which is preliminary data.</text>
</comment>
<comment type="similarity">
    <text evidence="1">Belongs to the 'phage' integrase family.</text>
</comment>
<dbReference type="PROSITE" id="PS51898">
    <property type="entry name" value="TYR_RECOMBINASE"/>
    <property type="match status" value="1"/>
</dbReference>
<dbReference type="GO" id="GO:0003677">
    <property type="term" value="F:DNA binding"/>
    <property type="evidence" value="ECO:0007669"/>
    <property type="project" value="UniProtKB-KW"/>
</dbReference>
<organism evidence="6 7">
    <name type="scientific">Allotamlana fucoidanivorans</name>
    <dbReference type="NCBI Taxonomy" id="2583814"/>
    <lineage>
        <taxon>Bacteria</taxon>
        <taxon>Pseudomonadati</taxon>
        <taxon>Bacteroidota</taxon>
        <taxon>Flavobacteriia</taxon>
        <taxon>Flavobacteriales</taxon>
        <taxon>Flavobacteriaceae</taxon>
        <taxon>Allotamlana</taxon>
    </lineage>
</organism>
<dbReference type="InterPro" id="IPR013762">
    <property type="entry name" value="Integrase-like_cat_sf"/>
</dbReference>
<gene>
    <name evidence="6" type="ORF">FGF67_03670</name>
</gene>
<proteinExistence type="inferred from homology"/>
<dbReference type="GO" id="GO:0006310">
    <property type="term" value="P:DNA recombination"/>
    <property type="evidence" value="ECO:0007669"/>
    <property type="project" value="UniProtKB-KW"/>
</dbReference>
<feature type="domain" description="Tyr recombinase" evidence="5">
    <location>
        <begin position="223"/>
        <end position="400"/>
    </location>
</feature>
<dbReference type="OrthoDB" id="892893at2"/>
<name>A0A5C4SPG2_9FLAO</name>
<dbReference type="InterPro" id="IPR011010">
    <property type="entry name" value="DNA_brk_join_enz"/>
</dbReference>
<dbReference type="InterPro" id="IPR050090">
    <property type="entry name" value="Tyrosine_recombinase_XerCD"/>
</dbReference>
<dbReference type="InterPro" id="IPR025269">
    <property type="entry name" value="SAM-like_dom"/>
</dbReference>
<dbReference type="Proteomes" id="UP000308713">
    <property type="component" value="Unassembled WGS sequence"/>
</dbReference>
<dbReference type="Gene3D" id="1.10.150.130">
    <property type="match status" value="1"/>
</dbReference>
<dbReference type="CDD" id="cd01185">
    <property type="entry name" value="INTN1_C_like"/>
    <property type="match status" value="1"/>
</dbReference>
<dbReference type="InterPro" id="IPR002104">
    <property type="entry name" value="Integrase_catalytic"/>
</dbReference>
<dbReference type="Pfam" id="PF13102">
    <property type="entry name" value="Phage_int_SAM_5"/>
    <property type="match status" value="1"/>
</dbReference>
<sequence>MRTTHTLNVHFWLKKVSIKNDGTIPIYARIWIDSSPVDISTKEAVLEEHWNLERARVKSRTKYAKVINNALDDIQAKIKIAYKQLIEEGRVISAKAVKSRFLGKDKAVLTLNDIVRYHREHELKKLAKGTAKNYAATEKYLNRFIKEVYKTEDLLLTNVDYSFIVNFDNYLRNCTPLVKSQPLKNNGIMKHMERLQKFMTLATNHGWIKVHPFASYKLKFEAYDCPFLDQKELNAIKNLEIEKPGMRLVRDVFVFSCYTGLSYIDVKQLTVQNIVTGIDEEQWLNLRRQKSRIATKIPLLDEAKAILDTYVNYPNNQNNFALLPVYSDQKMNKYLKVIAKSCGVEKNITFHVARHTFATTVALLNQVPIETVSKLLGHTKLSTTQRYARVVEKKISQDMNKLRLKLKSKSKKNSKHKEIKKGHLRIV</sequence>
<evidence type="ECO:0000256" key="1">
    <source>
        <dbReference type="ARBA" id="ARBA00008857"/>
    </source>
</evidence>
<dbReference type="AlphaFoldDB" id="A0A5C4SPG2"/>
<evidence type="ECO:0000313" key="6">
    <source>
        <dbReference type="EMBL" id="TNJ46101.1"/>
    </source>
</evidence>
<dbReference type="PANTHER" id="PTHR30349:SF64">
    <property type="entry name" value="PROPHAGE INTEGRASE INTD-RELATED"/>
    <property type="match status" value="1"/>
</dbReference>
<dbReference type="EMBL" id="VDCS01000003">
    <property type="protein sequence ID" value="TNJ46101.1"/>
    <property type="molecule type" value="Genomic_DNA"/>
</dbReference>
<dbReference type="InterPro" id="IPR035386">
    <property type="entry name" value="Arm-DNA-bind_5"/>
</dbReference>
<accession>A0A5C4SPG2</accession>
<feature type="region of interest" description="Disordered" evidence="4">
    <location>
        <begin position="408"/>
        <end position="427"/>
    </location>
</feature>
<evidence type="ECO:0000313" key="7">
    <source>
        <dbReference type="Proteomes" id="UP000308713"/>
    </source>
</evidence>
<dbReference type="Gene3D" id="1.10.443.10">
    <property type="entry name" value="Intergrase catalytic core"/>
    <property type="match status" value="1"/>
</dbReference>
<evidence type="ECO:0000256" key="3">
    <source>
        <dbReference type="ARBA" id="ARBA00023172"/>
    </source>
</evidence>
<evidence type="ECO:0000256" key="4">
    <source>
        <dbReference type="SAM" id="MobiDB-lite"/>
    </source>
</evidence>
<dbReference type="Pfam" id="PF00589">
    <property type="entry name" value="Phage_integrase"/>
    <property type="match status" value="1"/>
</dbReference>